<accession>A0ABV1FVW1</accession>
<feature type="domain" description="Starch synthase catalytic" evidence="5">
    <location>
        <begin position="4"/>
        <end position="225"/>
    </location>
</feature>
<dbReference type="EC" id="2.4.1.21" evidence="2"/>
<sequence>MAKKVLFINQEIDPYVAETHMSIMGRELPQKMQEAGFEIRTFMPKWGTINERRGQLHEVIRLSGMNLIIDDTDHPLIIKVASIPTTRQQIYFIDNDDYFTRRQMAADEQGVEYKDNGERAIFFARGVLETVKKLRWQPDVIVCQGWVSAVVPFYIKTAYAEEPSFANSKVIISLYTNEQKGELGAHFKRCVEFRDAKSELLSDYKEDFDFIELGKMAIDYSDGVIEGESLSDRTLLDYANEKSKPTLAYPGDDFADAYKTFINEVCPDEE</sequence>
<dbReference type="Pfam" id="PF08323">
    <property type="entry name" value="Glyco_transf_5"/>
    <property type="match status" value="1"/>
</dbReference>
<dbReference type="Gene3D" id="3.40.50.2000">
    <property type="entry name" value="Glycogen Phosphorylase B"/>
    <property type="match status" value="1"/>
</dbReference>
<name>A0ABV1FVW1_9BACT</name>
<evidence type="ECO:0000313" key="7">
    <source>
        <dbReference type="Proteomes" id="UP001465717"/>
    </source>
</evidence>
<dbReference type="EMBL" id="JBBNGE010000007">
    <property type="protein sequence ID" value="MEQ2507289.1"/>
    <property type="molecule type" value="Genomic_DNA"/>
</dbReference>
<evidence type="ECO:0000256" key="2">
    <source>
        <dbReference type="ARBA" id="ARBA00012588"/>
    </source>
</evidence>
<protein>
    <recommendedName>
        <fullName evidence="2">starch synthase</fullName>
        <ecNumber evidence="2">2.4.1.21</ecNumber>
    </recommendedName>
</protein>
<evidence type="ECO:0000313" key="6">
    <source>
        <dbReference type="EMBL" id="MEQ2507289.1"/>
    </source>
</evidence>
<comment type="caution">
    <text evidence="6">The sequence shown here is derived from an EMBL/GenBank/DDBJ whole genome shotgun (WGS) entry which is preliminary data.</text>
</comment>
<evidence type="ECO:0000256" key="4">
    <source>
        <dbReference type="ARBA" id="ARBA00022679"/>
    </source>
</evidence>
<keyword evidence="4" id="KW-0808">Transferase</keyword>
<dbReference type="RefSeq" id="WP_293581944.1">
    <property type="nucleotide sequence ID" value="NZ_JBBNFG020000011.1"/>
</dbReference>
<comment type="catalytic activity">
    <reaction evidence="1">
        <text>[(1-&gt;4)-alpha-D-glucosyl](n) + ADP-alpha-D-glucose = [(1-&gt;4)-alpha-D-glucosyl](n+1) + ADP + H(+)</text>
        <dbReference type="Rhea" id="RHEA:18189"/>
        <dbReference type="Rhea" id="RHEA-COMP:9584"/>
        <dbReference type="Rhea" id="RHEA-COMP:9587"/>
        <dbReference type="ChEBI" id="CHEBI:15378"/>
        <dbReference type="ChEBI" id="CHEBI:15444"/>
        <dbReference type="ChEBI" id="CHEBI:57498"/>
        <dbReference type="ChEBI" id="CHEBI:456216"/>
        <dbReference type="EC" id="2.4.1.21"/>
    </reaction>
</comment>
<reference evidence="6 7" key="1">
    <citation type="submission" date="2024-04" db="EMBL/GenBank/DDBJ databases">
        <title>Human intestinal bacterial collection.</title>
        <authorList>
            <person name="Pauvert C."/>
            <person name="Hitch T.C.A."/>
            <person name="Clavel T."/>
        </authorList>
    </citation>
    <scope>NUCLEOTIDE SEQUENCE [LARGE SCALE GENOMIC DNA]</scope>
    <source>
        <strain evidence="6 7">CLA-AA-H174</strain>
    </source>
</reference>
<proteinExistence type="predicted"/>
<keyword evidence="7" id="KW-1185">Reference proteome</keyword>
<evidence type="ECO:0000256" key="1">
    <source>
        <dbReference type="ARBA" id="ARBA00001478"/>
    </source>
</evidence>
<evidence type="ECO:0000259" key="5">
    <source>
        <dbReference type="Pfam" id="PF08323"/>
    </source>
</evidence>
<dbReference type="Proteomes" id="UP001465717">
    <property type="component" value="Unassembled WGS sequence"/>
</dbReference>
<dbReference type="InterPro" id="IPR013534">
    <property type="entry name" value="Starch_synth_cat_dom"/>
</dbReference>
<dbReference type="SUPFAM" id="SSF53756">
    <property type="entry name" value="UDP-Glycosyltransferase/glycogen phosphorylase"/>
    <property type="match status" value="1"/>
</dbReference>
<organism evidence="6 7">
    <name type="scientific">Segatella sinensis</name>
    <dbReference type="NCBI Taxonomy" id="3085167"/>
    <lineage>
        <taxon>Bacteria</taxon>
        <taxon>Pseudomonadati</taxon>
        <taxon>Bacteroidota</taxon>
        <taxon>Bacteroidia</taxon>
        <taxon>Bacteroidales</taxon>
        <taxon>Prevotellaceae</taxon>
        <taxon>Segatella</taxon>
    </lineage>
</organism>
<gene>
    <name evidence="6" type="ORF">AAAT87_03210</name>
</gene>
<keyword evidence="3" id="KW-0328">Glycosyltransferase</keyword>
<evidence type="ECO:0000256" key="3">
    <source>
        <dbReference type="ARBA" id="ARBA00022676"/>
    </source>
</evidence>